<dbReference type="EMBL" id="FOMI01000006">
    <property type="protein sequence ID" value="SFD22132.1"/>
    <property type="molecule type" value="Genomic_DNA"/>
</dbReference>
<feature type="domain" description="Uncharacterized protein YyaB-like PH" evidence="2">
    <location>
        <begin position="59"/>
        <end position="133"/>
    </location>
</feature>
<name>A0A1I1QJI0_9FLAO</name>
<feature type="transmembrane region" description="Helical" evidence="1">
    <location>
        <begin position="34"/>
        <end position="57"/>
    </location>
</feature>
<evidence type="ECO:0000256" key="1">
    <source>
        <dbReference type="SAM" id="Phobius"/>
    </source>
</evidence>
<keyword evidence="1" id="KW-1133">Transmembrane helix</keyword>
<dbReference type="STRING" id="870482.SAMN04487987_106211"/>
<dbReference type="RefSeq" id="WP_092852026.1">
    <property type="nucleotide sequence ID" value="NZ_FOMI01000006.1"/>
</dbReference>
<dbReference type="InterPro" id="IPR009589">
    <property type="entry name" value="PH_YyaB-like"/>
</dbReference>
<keyword evidence="1" id="KW-0812">Transmembrane</keyword>
<sequence>MKIYRSKISYGFLLAIFILFGIISYFNITDSNSTLKLILIVNSIHVITFLFLLFVFYSTRYTIENDTLKIECGFIYKKEIKVNEIKSITKTNSILSSPAASLTDRILVKFGANDSIIISPKNKKEFLIELIKLNPNIKNKLNT</sequence>
<dbReference type="GO" id="GO:0030153">
    <property type="term" value="P:bacteriocin immunity"/>
    <property type="evidence" value="ECO:0007669"/>
    <property type="project" value="InterPro"/>
</dbReference>
<dbReference type="AlphaFoldDB" id="A0A1I1QJI0"/>
<accession>A0A1I1QJI0</accession>
<organism evidence="3 4">
    <name type="scientific">Algibacter pectinivorans</name>
    <dbReference type="NCBI Taxonomy" id="870482"/>
    <lineage>
        <taxon>Bacteria</taxon>
        <taxon>Pseudomonadati</taxon>
        <taxon>Bacteroidota</taxon>
        <taxon>Flavobacteriia</taxon>
        <taxon>Flavobacteriales</taxon>
        <taxon>Flavobacteriaceae</taxon>
        <taxon>Algibacter</taxon>
    </lineage>
</organism>
<evidence type="ECO:0000313" key="3">
    <source>
        <dbReference type="EMBL" id="SFD22132.1"/>
    </source>
</evidence>
<reference evidence="4" key="1">
    <citation type="submission" date="2016-10" db="EMBL/GenBank/DDBJ databases">
        <authorList>
            <person name="Varghese N."/>
            <person name="Submissions S."/>
        </authorList>
    </citation>
    <scope>NUCLEOTIDE SEQUENCE [LARGE SCALE GENOMIC DNA]</scope>
    <source>
        <strain evidence="4">DSM 25730</strain>
    </source>
</reference>
<keyword evidence="4" id="KW-1185">Reference proteome</keyword>
<dbReference type="OrthoDB" id="1261156at2"/>
<evidence type="ECO:0000259" key="2">
    <source>
        <dbReference type="Pfam" id="PF06713"/>
    </source>
</evidence>
<proteinExistence type="predicted"/>
<gene>
    <name evidence="3" type="ORF">SAMN04487987_106211</name>
</gene>
<dbReference type="Proteomes" id="UP000199439">
    <property type="component" value="Unassembled WGS sequence"/>
</dbReference>
<evidence type="ECO:0000313" key="4">
    <source>
        <dbReference type="Proteomes" id="UP000199439"/>
    </source>
</evidence>
<feature type="transmembrane region" description="Helical" evidence="1">
    <location>
        <begin position="12"/>
        <end position="28"/>
    </location>
</feature>
<dbReference type="Pfam" id="PF06713">
    <property type="entry name" value="bPH_4"/>
    <property type="match status" value="1"/>
</dbReference>
<protein>
    <submittedName>
        <fullName evidence="3">PH domain-containing protein</fullName>
    </submittedName>
</protein>
<keyword evidence="1" id="KW-0472">Membrane</keyword>